<evidence type="ECO:0000256" key="1">
    <source>
        <dbReference type="SAM" id="MobiDB-lite"/>
    </source>
</evidence>
<reference evidence="2" key="1">
    <citation type="journal article" date="2021" name="Mol. Plant Pathol.">
        <title>A 20-kb lineage-specific genomic region tames virulence in pathogenic amphidiploid Verticillium longisporum.</title>
        <authorList>
            <person name="Harting R."/>
            <person name="Starke J."/>
            <person name="Kusch H."/>
            <person name="Poggeler S."/>
            <person name="Maurus I."/>
            <person name="Schluter R."/>
            <person name="Landesfeind M."/>
            <person name="Bulla I."/>
            <person name="Nowrousian M."/>
            <person name="de Jonge R."/>
            <person name="Stahlhut G."/>
            <person name="Hoff K.J."/>
            <person name="Asshauer K.P."/>
            <person name="Thurmer A."/>
            <person name="Stanke M."/>
            <person name="Daniel R."/>
            <person name="Morgenstern B."/>
            <person name="Thomma B.P.H.J."/>
            <person name="Kronstad J.W."/>
            <person name="Braus-Stromeyer S.A."/>
            <person name="Braus G.H."/>
        </authorList>
    </citation>
    <scope>NUCLEOTIDE SEQUENCE</scope>
    <source>
        <strain evidence="2">Vl32</strain>
    </source>
</reference>
<accession>A0A8I3ANU1</accession>
<protein>
    <submittedName>
        <fullName evidence="2">Uncharacterized protein</fullName>
    </submittedName>
</protein>
<organism evidence="2 3">
    <name type="scientific">Verticillium longisporum</name>
    <name type="common">Verticillium dahliae var. longisporum</name>
    <dbReference type="NCBI Taxonomy" id="100787"/>
    <lineage>
        <taxon>Eukaryota</taxon>
        <taxon>Fungi</taxon>
        <taxon>Dikarya</taxon>
        <taxon>Ascomycota</taxon>
        <taxon>Pezizomycotina</taxon>
        <taxon>Sordariomycetes</taxon>
        <taxon>Hypocreomycetidae</taxon>
        <taxon>Glomerellales</taxon>
        <taxon>Plectosphaerellaceae</taxon>
        <taxon>Verticillium</taxon>
    </lineage>
</organism>
<name>A0A8I3ANU1_VERLO</name>
<comment type="caution">
    <text evidence="2">The sequence shown here is derived from an EMBL/GenBank/DDBJ whole genome shotgun (WGS) entry which is preliminary data.</text>
</comment>
<proteinExistence type="predicted"/>
<feature type="region of interest" description="Disordered" evidence="1">
    <location>
        <begin position="58"/>
        <end position="82"/>
    </location>
</feature>
<dbReference type="Proteomes" id="UP000689129">
    <property type="component" value="Unassembled WGS sequence"/>
</dbReference>
<evidence type="ECO:0000313" key="3">
    <source>
        <dbReference type="Proteomes" id="UP000689129"/>
    </source>
</evidence>
<evidence type="ECO:0000313" key="2">
    <source>
        <dbReference type="EMBL" id="KAG7130801.1"/>
    </source>
</evidence>
<gene>
    <name evidence="2" type="ORF">HYQ45_010459</name>
</gene>
<sequence>MIQTKGIRDGLSDARKSLSGKVGETLGYLGSGVSVAATQHPSRGWNPLGSFVSVNAEASGGSDEWQSRSRQSSTEKTLMARS</sequence>
<dbReference type="AlphaFoldDB" id="A0A8I3ANU1"/>
<dbReference type="EMBL" id="JAEMWZ010000221">
    <property type="protein sequence ID" value="KAG7130801.1"/>
    <property type="molecule type" value="Genomic_DNA"/>
</dbReference>